<accession>A0A5K1K2J4</accession>
<dbReference type="GO" id="GO:0071140">
    <property type="term" value="P:resolution of mitotic recombination intermediates"/>
    <property type="evidence" value="ECO:0007669"/>
    <property type="project" value="TreeGrafter"/>
</dbReference>
<dbReference type="Gene3D" id="3.40.50.300">
    <property type="entry name" value="P-loop containing nucleotide triphosphate hydrolases"/>
    <property type="match status" value="1"/>
</dbReference>
<dbReference type="EMBL" id="LR727178">
    <property type="protein sequence ID" value="VWO98789.1"/>
    <property type="molecule type" value="Genomic_DNA"/>
</dbReference>
<dbReference type="GO" id="GO:0000400">
    <property type="term" value="F:four-way junction DNA binding"/>
    <property type="evidence" value="ECO:0007669"/>
    <property type="project" value="TreeGrafter"/>
</dbReference>
<dbReference type="GO" id="GO:0090656">
    <property type="term" value="P:t-circle formation"/>
    <property type="evidence" value="ECO:0007669"/>
    <property type="project" value="TreeGrafter"/>
</dbReference>
<sequence length="349" mass="38797">MLNHHPILTLDFCGLSDIYTLKATNFGTLARILTDLFPTFANSRAGAVGVKPAKLIVVDTFTDLFDSSRHPEYEDLKQRARDLRQTSLLLHQIASNYQLAVVLLGAIRTSHPRFDGQDHSPGELSCDDQERWFSRGHSLRGEEMHEALLGPIWSNQLNARIMMTRTLRMRCRHEVDPRMRDSDEARAAKRRRLDSSHSPSFATSSLQAGGDEQLAFRHLSVVFSSVAPVASCDYVILEQGLVAFPPEEPPPSTFLYASPVASQRSGTPWSSQVGGQPAPNSPAGPPDERLIAAAVEEEDEEESLWRLTQEQGDLFDQLAQEEEKAVEAEEGPPAEDHGASSDSDFYWDD</sequence>
<feature type="compositionally biased region" description="Basic and acidic residues" evidence="1">
    <location>
        <begin position="174"/>
        <end position="187"/>
    </location>
</feature>
<organism evidence="3">
    <name type="scientific">Ganoderma boninense</name>
    <dbReference type="NCBI Taxonomy" id="34458"/>
    <lineage>
        <taxon>Eukaryota</taxon>
        <taxon>Fungi</taxon>
        <taxon>Dikarya</taxon>
        <taxon>Basidiomycota</taxon>
        <taxon>Agaricomycotina</taxon>
        <taxon>Agaricomycetes</taxon>
        <taxon>Polyporales</taxon>
        <taxon>Polyporaceae</taxon>
        <taxon>Ganoderma</taxon>
    </lineage>
</organism>
<dbReference type="GO" id="GO:0033065">
    <property type="term" value="C:Rad51C-XRCC3 complex"/>
    <property type="evidence" value="ECO:0007669"/>
    <property type="project" value="TreeGrafter"/>
</dbReference>
<dbReference type="InterPro" id="IPR027417">
    <property type="entry name" value="P-loop_NTPase"/>
</dbReference>
<dbReference type="GO" id="GO:0005657">
    <property type="term" value="C:replication fork"/>
    <property type="evidence" value="ECO:0007669"/>
    <property type="project" value="TreeGrafter"/>
</dbReference>
<feature type="region of interest" description="Disordered" evidence="1">
    <location>
        <begin position="265"/>
        <end position="349"/>
    </location>
</feature>
<feature type="compositionally biased region" description="Polar residues" evidence="1">
    <location>
        <begin position="265"/>
        <end position="274"/>
    </location>
</feature>
<feature type="compositionally biased region" description="Polar residues" evidence="1">
    <location>
        <begin position="196"/>
        <end position="207"/>
    </location>
</feature>
<dbReference type="InterPro" id="IPR020588">
    <property type="entry name" value="RecA_ATP-bd"/>
</dbReference>
<dbReference type="GO" id="GO:0000722">
    <property type="term" value="P:telomere maintenance via recombination"/>
    <property type="evidence" value="ECO:0007669"/>
    <property type="project" value="TreeGrafter"/>
</dbReference>
<name>A0A5K1K2J4_9APHY</name>
<feature type="domain" description="RecA family profile 1" evidence="2">
    <location>
        <begin position="1"/>
        <end position="107"/>
    </location>
</feature>
<protein>
    <submittedName>
        <fullName evidence="3">Serine/threonine-protein phosphatase 2A 56 kDa regulatory subunit</fullName>
    </submittedName>
</protein>
<evidence type="ECO:0000259" key="2">
    <source>
        <dbReference type="PROSITE" id="PS50162"/>
    </source>
</evidence>
<feature type="region of interest" description="Disordered" evidence="1">
    <location>
        <begin position="174"/>
        <end position="207"/>
    </location>
</feature>
<dbReference type="PANTHER" id="PTHR46487">
    <property type="entry name" value="DNA REPAIR PROTEIN XRCC3"/>
    <property type="match status" value="1"/>
</dbReference>
<gene>
    <name evidence="3" type="primary">W7M5P0</name>
</gene>
<proteinExistence type="predicted"/>
<dbReference type="GO" id="GO:0140664">
    <property type="term" value="F:ATP-dependent DNA damage sensor activity"/>
    <property type="evidence" value="ECO:0007669"/>
    <property type="project" value="InterPro"/>
</dbReference>
<dbReference type="GO" id="GO:0061982">
    <property type="term" value="P:meiosis I cell cycle process"/>
    <property type="evidence" value="ECO:0007669"/>
    <property type="project" value="UniProtKB-ARBA"/>
</dbReference>
<evidence type="ECO:0000256" key="1">
    <source>
        <dbReference type="SAM" id="MobiDB-lite"/>
    </source>
</evidence>
<reference evidence="3" key="1">
    <citation type="submission" date="2019-10" db="EMBL/GenBank/DDBJ databases">
        <authorList>
            <person name="Nor Muhammad N."/>
        </authorList>
    </citation>
    <scope>NUCLEOTIDE SEQUENCE</scope>
</reference>
<dbReference type="GO" id="GO:0045003">
    <property type="term" value="P:double-strand break repair via synthesis-dependent strand annealing"/>
    <property type="evidence" value="ECO:0007669"/>
    <property type="project" value="TreeGrafter"/>
</dbReference>
<dbReference type="PROSITE" id="PS50162">
    <property type="entry name" value="RECA_2"/>
    <property type="match status" value="1"/>
</dbReference>
<dbReference type="PANTHER" id="PTHR46487:SF1">
    <property type="entry name" value="DNA REPAIR PROTEIN XRCC3"/>
    <property type="match status" value="1"/>
</dbReference>
<dbReference type="GO" id="GO:0005524">
    <property type="term" value="F:ATP binding"/>
    <property type="evidence" value="ECO:0007669"/>
    <property type="project" value="InterPro"/>
</dbReference>
<evidence type="ECO:0000313" key="3">
    <source>
        <dbReference type="EMBL" id="VWO98789.1"/>
    </source>
</evidence>
<dbReference type="AlphaFoldDB" id="A0A5K1K2J4"/>